<feature type="compositionally biased region" description="Polar residues" evidence="1">
    <location>
        <begin position="37"/>
        <end position="46"/>
    </location>
</feature>
<dbReference type="Proteomes" id="UP000271098">
    <property type="component" value="Unassembled WGS sequence"/>
</dbReference>
<feature type="compositionally biased region" description="Low complexity" evidence="1">
    <location>
        <begin position="102"/>
        <end position="119"/>
    </location>
</feature>
<feature type="compositionally biased region" description="Pro residues" evidence="1">
    <location>
        <begin position="83"/>
        <end position="92"/>
    </location>
</feature>
<sequence length="192" mass="20490">MPPPYKAKPAVKGSSSATIQKVSIPEQFKTLRPSRPANETPTLRRSGSSDDVRNTTALSSDKQMTPPPLPLNPPSSSRIAKPACPPPPPPNQPSRIGRPVVPTTAPHMPTSTSTTSLPPVAQRLDEDSPPPPPPPRIASCADQMDRFTFIPLNELPPPGIFSGSKKIYEFHSPRRGASQSTAPASGHLFTQS</sequence>
<accession>A0A183CYE1</accession>
<organism evidence="4">
    <name type="scientific">Gongylonema pulchrum</name>
    <dbReference type="NCBI Taxonomy" id="637853"/>
    <lineage>
        <taxon>Eukaryota</taxon>
        <taxon>Metazoa</taxon>
        <taxon>Ecdysozoa</taxon>
        <taxon>Nematoda</taxon>
        <taxon>Chromadorea</taxon>
        <taxon>Rhabditida</taxon>
        <taxon>Spirurina</taxon>
        <taxon>Spiruromorpha</taxon>
        <taxon>Spiruroidea</taxon>
        <taxon>Gongylonematidae</taxon>
        <taxon>Gongylonema</taxon>
    </lineage>
</organism>
<protein>
    <submittedName>
        <fullName evidence="4">WH2 domain-containing protein</fullName>
    </submittedName>
</protein>
<reference evidence="4" key="1">
    <citation type="submission" date="2016-06" db="UniProtKB">
        <authorList>
            <consortium name="WormBaseParasite"/>
        </authorList>
    </citation>
    <scope>IDENTIFICATION</scope>
</reference>
<dbReference type="AlphaFoldDB" id="A0A183CYE1"/>
<feature type="compositionally biased region" description="Polar residues" evidence="1">
    <location>
        <begin position="54"/>
        <end position="63"/>
    </location>
</feature>
<dbReference type="EMBL" id="UYRT01001802">
    <property type="protein sequence ID" value="VDK30174.1"/>
    <property type="molecule type" value="Genomic_DNA"/>
</dbReference>
<proteinExistence type="predicted"/>
<feature type="compositionally biased region" description="Polar residues" evidence="1">
    <location>
        <begin position="177"/>
        <end position="192"/>
    </location>
</feature>
<dbReference type="OrthoDB" id="5877983at2759"/>
<gene>
    <name evidence="2" type="ORF">GPUH_LOCUS1482</name>
</gene>
<reference evidence="2 3" key="2">
    <citation type="submission" date="2018-11" db="EMBL/GenBank/DDBJ databases">
        <authorList>
            <consortium name="Pathogen Informatics"/>
        </authorList>
    </citation>
    <scope>NUCLEOTIDE SEQUENCE [LARGE SCALE GENOMIC DNA]</scope>
</reference>
<dbReference type="WBParaSite" id="GPUH_0000148501-mRNA-1">
    <property type="protein sequence ID" value="GPUH_0000148501-mRNA-1"/>
    <property type="gene ID" value="GPUH_0000148501"/>
</dbReference>
<evidence type="ECO:0000313" key="4">
    <source>
        <dbReference type="WBParaSite" id="GPUH_0000148501-mRNA-1"/>
    </source>
</evidence>
<feature type="region of interest" description="Disordered" evidence="1">
    <location>
        <begin position="172"/>
        <end position="192"/>
    </location>
</feature>
<keyword evidence="3" id="KW-1185">Reference proteome</keyword>
<feature type="region of interest" description="Disordered" evidence="1">
    <location>
        <begin position="1"/>
        <end position="140"/>
    </location>
</feature>
<evidence type="ECO:0000313" key="3">
    <source>
        <dbReference type="Proteomes" id="UP000271098"/>
    </source>
</evidence>
<evidence type="ECO:0000313" key="2">
    <source>
        <dbReference type="EMBL" id="VDK30174.1"/>
    </source>
</evidence>
<name>A0A183CYE1_9BILA</name>
<evidence type="ECO:0000256" key="1">
    <source>
        <dbReference type="SAM" id="MobiDB-lite"/>
    </source>
</evidence>